<dbReference type="NCBIfam" id="TIGR01082">
    <property type="entry name" value="murC"/>
    <property type="match status" value="1"/>
</dbReference>
<dbReference type="Proteomes" id="UP001154312">
    <property type="component" value="Unassembled WGS sequence"/>
</dbReference>
<dbReference type="SUPFAM" id="SSF53244">
    <property type="entry name" value="MurD-like peptide ligases, peptide-binding domain"/>
    <property type="match status" value="1"/>
</dbReference>
<evidence type="ECO:0000256" key="8">
    <source>
        <dbReference type="ARBA" id="ARBA00022840"/>
    </source>
</evidence>
<comment type="similarity">
    <text evidence="14">Belongs to the MurCDEF family.</text>
</comment>
<dbReference type="InterPro" id="IPR004101">
    <property type="entry name" value="Mur_ligase_C"/>
</dbReference>
<dbReference type="InterPro" id="IPR005758">
    <property type="entry name" value="UDP-N-AcMur_Ala_ligase_MurC"/>
</dbReference>
<dbReference type="GO" id="GO:0071555">
    <property type="term" value="P:cell wall organization"/>
    <property type="evidence" value="ECO:0007669"/>
    <property type="project" value="UniProtKB-KW"/>
</dbReference>
<dbReference type="SUPFAM" id="SSF53623">
    <property type="entry name" value="MurD-like peptide ligases, catalytic domain"/>
    <property type="match status" value="1"/>
</dbReference>
<keyword evidence="8 14" id="KW-0067">ATP-binding</keyword>
<protein>
    <recommendedName>
        <fullName evidence="3 14">UDP-N-acetylmuramate--L-alanine ligase</fullName>
        <ecNumber evidence="3 14">6.3.2.8</ecNumber>
    </recommendedName>
    <alternativeName>
        <fullName evidence="14">UDP-N-acetylmuramoyl-L-alanine synthetase</fullName>
    </alternativeName>
</protein>
<comment type="pathway">
    <text evidence="2 14">Cell wall biogenesis; peptidoglycan biosynthesis.</text>
</comment>
<accession>A0A9X4H4C3</accession>
<evidence type="ECO:0000256" key="2">
    <source>
        <dbReference type="ARBA" id="ARBA00004752"/>
    </source>
</evidence>
<dbReference type="InterPro" id="IPR000713">
    <property type="entry name" value="Mur_ligase_N"/>
</dbReference>
<evidence type="ECO:0000256" key="10">
    <source>
        <dbReference type="ARBA" id="ARBA00022984"/>
    </source>
</evidence>
<dbReference type="RefSeq" id="WP_277443982.1">
    <property type="nucleotide sequence ID" value="NZ_JAKOAV010000016.1"/>
</dbReference>
<evidence type="ECO:0000256" key="4">
    <source>
        <dbReference type="ARBA" id="ARBA00022490"/>
    </source>
</evidence>
<evidence type="ECO:0000256" key="14">
    <source>
        <dbReference type="HAMAP-Rule" id="MF_00046"/>
    </source>
</evidence>
<keyword evidence="4 14" id="KW-0963">Cytoplasm</keyword>
<dbReference type="GO" id="GO:0051301">
    <property type="term" value="P:cell division"/>
    <property type="evidence" value="ECO:0007669"/>
    <property type="project" value="UniProtKB-KW"/>
</dbReference>
<comment type="catalytic activity">
    <reaction evidence="13 14">
        <text>UDP-N-acetyl-alpha-D-muramate + L-alanine + ATP = UDP-N-acetyl-alpha-D-muramoyl-L-alanine + ADP + phosphate + H(+)</text>
        <dbReference type="Rhea" id="RHEA:23372"/>
        <dbReference type="ChEBI" id="CHEBI:15378"/>
        <dbReference type="ChEBI" id="CHEBI:30616"/>
        <dbReference type="ChEBI" id="CHEBI:43474"/>
        <dbReference type="ChEBI" id="CHEBI:57972"/>
        <dbReference type="ChEBI" id="CHEBI:70757"/>
        <dbReference type="ChEBI" id="CHEBI:83898"/>
        <dbReference type="ChEBI" id="CHEBI:456216"/>
        <dbReference type="EC" id="6.3.2.8"/>
    </reaction>
</comment>
<sequence>MQKKQHVHFIGIGGSGMNGIAGIMLGLGYKVTGSDLKTTAVTERLEALGVTCYAGHAEENLGNADIVVASTAIPPTNVELVAAKKKGLPVIHRGEMLAMLMDRQKGIAIAGAHGKTTTTSMISLVFEKNYLDPTIIIGGELTDIGGNAKLGNGEYLIAEADESDGSFLKLNPFIEIITNIEDDHLDYYKNVENIVAAFRKFMAKVPYDGLLIACLDNSRIRELLNEYDRPYLTYAIEQNDADYTLRNLRLDNNTTAGDVYYRGDFLGCLELSVPGRHNLSNALATVVAGRFIGLSFDRIAAALKKFKGAGRRFQCMGEVRGIKVVDDYAHHPSEIKATLNAARQMKIGRVVGVFQPHRYTRTSLLGERFGTAFSDADIIIISDIYSAGEQPINGVSAKNIVSAIEENEHREVIYLPTRQEIVNYLVETVRPGDLILTMGAGDIWNAGVELVNRLKESQKIG</sequence>
<dbReference type="AlphaFoldDB" id="A0A9X4H4C3"/>
<organism evidence="19 20">
    <name type="scientific">Pelotomaculum isophthalicicum JI</name>
    <dbReference type="NCBI Taxonomy" id="947010"/>
    <lineage>
        <taxon>Bacteria</taxon>
        <taxon>Bacillati</taxon>
        <taxon>Bacillota</taxon>
        <taxon>Clostridia</taxon>
        <taxon>Eubacteriales</taxon>
        <taxon>Desulfotomaculaceae</taxon>
        <taxon>Pelotomaculum</taxon>
    </lineage>
</organism>
<dbReference type="Pfam" id="PF02875">
    <property type="entry name" value="Mur_ligase_C"/>
    <property type="match status" value="1"/>
</dbReference>
<dbReference type="InterPro" id="IPR036565">
    <property type="entry name" value="Mur-like_cat_sf"/>
</dbReference>
<keyword evidence="11 14" id="KW-0131">Cell cycle</keyword>
<evidence type="ECO:0000259" key="18">
    <source>
        <dbReference type="Pfam" id="PF08245"/>
    </source>
</evidence>
<comment type="caution">
    <text evidence="19">The sequence shown here is derived from an EMBL/GenBank/DDBJ whole genome shotgun (WGS) entry which is preliminary data.</text>
</comment>
<dbReference type="GO" id="GO:0008763">
    <property type="term" value="F:UDP-N-acetylmuramate-L-alanine ligase activity"/>
    <property type="evidence" value="ECO:0007669"/>
    <property type="project" value="UniProtKB-UniRule"/>
</dbReference>
<evidence type="ECO:0000313" key="20">
    <source>
        <dbReference type="Proteomes" id="UP001154312"/>
    </source>
</evidence>
<evidence type="ECO:0000259" key="16">
    <source>
        <dbReference type="Pfam" id="PF01225"/>
    </source>
</evidence>
<dbReference type="Gene3D" id="3.40.50.720">
    <property type="entry name" value="NAD(P)-binding Rossmann-like Domain"/>
    <property type="match status" value="1"/>
</dbReference>
<feature type="domain" description="Mur ligase N-terminal catalytic" evidence="16">
    <location>
        <begin position="6"/>
        <end position="104"/>
    </location>
</feature>
<dbReference type="HAMAP" id="MF_00046">
    <property type="entry name" value="MurC"/>
    <property type="match status" value="1"/>
</dbReference>
<evidence type="ECO:0000256" key="5">
    <source>
        <dbReference type="ARBA" id="ARBA00022598"/>
    </source>
</evidence>
<dbReference type="Pfam" id="PF08245">
    <property type="entry name" value="Mur_ligase_M"/>
    <property type="match status" value="1"/>
</dbReference>
<dbReference type="GO" id="GO:0005737">
    <property type="term" value="C:cytoplasm"/>
    <property type="evidence" value="ECO:0007669"/>
    <property type="project" value="UniProtKB-SubCell"/>
</dbReference>
<evidence type="ECO:0000259" key="17">
    <source>
        <dbReference type="Pfam" id="PF02875"/>
    </source>
</evidence>
<proteinExistence type="inferred from homology"/>
<gene>
    <name evidence="14 19" type="primary">murC</name>
    <name evidence="19" type="ORF">L7E55_09785</name>
</gene>
<evidence type="ECO:0000256" key="6">
    <source>
        <dbReference type="ARBA" id="ARBA00022618"/>
    </source>
</evidence>
<dbReference type="InterPro" id="IPR036615">
    <property type="entry name" value="Mur_ligase_C_dom_sf"/>
</dbReference>
<evidence type="ECO:0000256" key="12">
    <source>
        <dbReference type="ARBA" id="ARBA00023316"/>
    </source>
</evidence>
<keyword evidence="6 14" id="KW-0132">Cell division</keyword>
<dbReference type="GO" id="GO:0008360">
    <property type="term" value="P:regulation of cell shape"/>
    <property type="evidence" value="ECO:0007669"/>
    <property type="project" value="UniProtKB-KW"/>
</dbReference>
<keyword evidence="15" id="KW-1133">Transmembrane helix</keyword>
<comment type="function">
    <text evidence="14">Cell wall formation.</text>
</comment>
<feature type="domain" description="Mur ligase C-terminal" evidence="17">
    <location>
        <begin position="311"/>
        <end position="441"/>
    </location>
</feature>
<evidence type="ECO:0000256" key="9">
    <source>
        <dbReference type="ARBA" id="ARBA00022960"/>
    </source>
</evidence>
<feature type="transmembrane region" description="Helical" evidence="15">
    <location>
        <begin position="7"/>
        <end position="29"/>
    </location>
</feature>
<evidence type="ECO:0000313" key="19">
    <source>
        <dbReference type="EMBL" id="MDF9408643.1"/>
    </source>
</evidence>
<keyword evidence="12 14" id="KW-0961">Cell wall biogenesis/degradation</keyword>
<feature type="domain" description="Mur ligase central" evidence="18">
    <location>
        <begin position="109"/>
        <end position="288"/>
    </location>
</feature>
<name>A0A9X4H4C3_9FIRM</name>
<dbReference type="EC" id="6.3.2.8" evidence="3 14"/>
<evidence type="ECO:0000256" key="7">
    <source>
        <dbReference type="ARBA" id="ARBA00022741"/>
    </source>
</evidence>
<dbReference type="PANTHER" id="PTHR43445:SF3">
    <property type="entry name" value="UDP-N-ACETYLMURAMATE--L-ALANINE LIGASE"/>
    <property type="match status" value="1"/>
</dbReference>
<feature type="binding site" evidence="14">
    <location>
        <begin position="111"/>
        <end position="117"/>
    </location>
    <ligand>
        <name>ATP</name>
        <dbReference type="ChEBI" id="CHEBI:30616"/>
    </ligand>
</feature>
<keyword evidence="15" id="KW-0812">Transmembrane</keyword>
<keyword evidence="15" id="KW-0472">Membrane</keyword>
<evidence type="ECO:0000256" key="1">
    <source>
        <dbReference type="ARBA" id="ARBA00004496"/>
    </source>
</evidence>
<dbReference type="Pfam" id="PF01225">
    <property type="entry name" value="Mur_ligase"/>
    <property type="match status" value="1"/>
</dbReference>
<dbReference type="SUPFAM" id="SSF51984">
    <property type="entry name" value="MurCD N-terminal domain"/>
    <property type="match status" value="1"/>
</dbReference>
<keyword evidence="10 14" id="KW-0573">Peptidoglycan synthesis</keyword>
<dbReference type="Gene3D" id="3.40.1190.10">
    <property type="entry name" value="Mur-like, catalytic domain"/>
    <property type="match status" value="1"/>
</dbReference>
<keyword evidence="7 14" id="KW-0547">Nucleotide-binding</keyword>
<evidence type="ECO:0000256" key="3">
    <source>
        <dbReference type="ARBA" id="ARBA00012211"/>
    </source>
</evidence>
<dbReference type="GO" id="GO:0005524">
    <property type="term" value="F:ATP binding"/>
    <property type="evidence" value="ECO:0007669"/>
    <property type="project" value="UniProtKB-UniRule"/>
</dbReference>
<dbReference type="InterPro" id="IPR050061">
    <property type="entry name" value="MurCDEF_pg_biosynth"/>
</dbReference>
<keyword evidence="20" id="KW-1185">Reference proteome</keyword>
<reference evidence="19" key="1">
    <citation type="submission" date="2022-02" db="EMBL/GenBank/DDBJ databases">
        <authorList>
            <person name="Leng L."/>
        </authorList>
    </citation>
    <scope>NUCLEOTIDE SEQUENCE</scope>
    <source>
        <strain evidence="19">JI</strain>
    </source>
</reference>
<keyword evidence="5 14" id="KW-0436">Ligase</keyword>
<dbReference type="Gene3D" id="3.90.190.20">
    <property type="entry name" value="Mur ligase, C-terminal domain"/>
    <property type="match status" value="1"/>
</dbReference>
<dbReference type="EMBL" id="JAKOAV010000016">
    <property type="protein sequence ID" value="MDF9408643.1"/>
    <property type="molecule type" value="Genomic_DNA"/>
</dbReference>
<evidence type="ECO:0000256" key="13">
    <source>
        <dbReference type="ARBA" id="ARBA00047833"/>
    </source>
</evidence>
<dbReference type="PANTHER" id="PTHR43445">
    <property type="entry name" value="UDP-N-ACETYLMURAMATE--L-ALANINE LIGASE-RELATED"/>
    <property type="match status" value="1"/>
</dbReference>
<evidence type="ECO:0000256" key="11">
    <source>
        <dbReference type="ARBA" id="ARBA00023306"/>
    </source>
</evidence>
<dbReference type="GO" id="GO:0009252">
    <property type="term" value="P:peptidoglycan biosynthetic process"/>
    <property type="evidence" value="ECO:0007669"/>
    <property type="project" value="UniProtKB-UniRule"/>
</dbReference>
<keyword evidence="9 14" id="KW-0133">Cell shape</keyword>
<dbReference type="InterPro" id="IPR013221">
    <property type="entry name" value="Mur_ligase_cen"/>
</dbReference>
<evidence type="ECO:0000256" key="15">
    <source>
        <dbReference type="SAM" id="Phobius"/>
    </source>
</evidence>
<comment type="subcellular location">
    <subcellularLocation>
        <location evidence="1 14">Cytoplasm</location>
    </subcellularLocation>
</comment>